<protein>
    <recommendedName>
        <fullName evidence="4">DUF3592 domain-containing protein</fullName>
    </recommendedName>
</protein>
<keyword evidence="1" id="KW-1133">Transmembrane helix</keyword>
<comment type="caution">
    <text evidence="2">The sequence shown here is derived from an EMBL/GenBank/DDBJ whole genome shotgun (WGS) entry which is preliminary data.</text>
</comment>
<name>A0ABX0UPC1_9BACT</name>
<dbReference type="EMBL" id="JAASQJ010000004">
    <property type="protein sequence ID" value="NIJ54842.1"/>
    <property type="molecule type" value="Genomic_DNA"/>
</dbReference>
<accession>A0ABX0UPC1</accession>
<feature type="transmembrane region" description="Helical" evidence="1">
    <location>
        <begin position="6"/>
        <end position="26"/>
    </location>
</feature>
<evidence type="ECO:0000313" key="2">
    <source>
        <dbReference type="EMBL" id="NIJ54842.1"/>
    </source>
</evidence>
<reference evidence="2 3" key="1">
    <citation type="submission" date="2020-03" db="EMBL/GenBank/DDBJ databases">
        <title>Genomic Encyclopedia of Type Strains, Phase IV (KMG-IV): sequencing the most valuable type-strain genomes for metagenomic binning, comparative biology and taxonomic classification.</title>
        <authorList>
            <person name="Goeker M."/>
        </authorList>
    </citation>
    <scope>NUCLEOTIDE SEQUENCE [LARGE SCALE GENOMIC DNA]</scope>
    <source>
        <strain evidence="2 3">DSM 102865</strain>
    </source>
</reference>
<dbReference type="Proteomes" id="UP001179181">
    <property type="component" value="Unassembled WGS sequence"/>
</dbReference>
<evidence type="ECO:0000313" key="3">
    <source>
        <dbReference type="Proteomes" id="UP001179181"/>
    </source>
</evidence>
<keyword evidence="3" id="KW-1185">Reference proteome</keyword>
<organism evidence="2 3">
    <name type="scientific">Dyadobacter arcticus</name>
    <dbReference type="NCBI Taxonomy" id="1078754"/>
    <lineage>
        <taxon>Bacteria</taxon>
        <taxon>Pseudomonadati</taxon>
        <taxon>Bacteroidota</taxon>
        <taxon>Cytophagia</taxon>
        <taxon>Cytophagales</taxon>
        <taxon>Spirosomataceae</taxon>
        <taxon>Dyadobacter</taxon>
    </lineage>
</organism>
<keyword evidence="1" id="KW-0812">Transmembrane</keyword>
<proteinExistence type="predicted"/>
<gene>
    <name evidence="2" type="ORF">FHS68_004029</name>
</gene>
<keyword evidence="1" id="KW-0472">Membrane</keyword>
<sequence length="125" mass="14665">MHSFTFWKLFVTTLTVAIFALVRFLLHLQKARDFRFLVQFGIRSTATILSLEQIRPTEGQTLRPIRLGLQIHPENERNYVTEVTIYATSTQLQFFKIGSKVHVKYNPRRRKQVLIISEGNSYPIQ</sequence>
<evidence type="ECO:0000256" key="1">
    <source>
        <dbReference type="SAM" id="Phobius"/>
    </source>
</evidence>
<evidence type="ECO:0008006" key="4">
    <source>
        <dbReference type="Google" id="ProtNLM"/>
    </source>
</evidence>